<dbReference type="GO" id="GO:0005840">
    <property type="term" value="C:ribosome"/>
    <property type="evidence" value="ECO:0007669"/>
    <property type="project" value="UniProtKB-KW"/>
</dbReference>
<evidence type="ECO:0000259" key="7">
    <source>
        <dbReference type="Pfam" id="PF01281"/>
    </source>
</evidence>
<accession>I4YIU5</accession>
<dbReference type="Pfam" id="PF01281">
    <property type="entry name" value="Ribosomal_L9_N"/>
    <property type="match status" value="1"/>
</dbReference>
<keyword evidence="5" id="KW-0687">Ribonucleoprotein</keyword>
<name>I4YIU5_WALMC</name>
<evidence type="ECO:0000256" key="6">
    <source>
        <dbReference type="ARBA" id="ARBA00035427"/>
    </source>
</evidence>
<evidence type="ECO:0000259" key="8">
    <source>
        <dbReference type="Pfam" id="PF03948"/>
    </source>
</evidence>
<dbReference type="GO" id="GO:0019843">
    <property type="term" value="F:rRNA binding"/>
    <property type="evidence" value="ECO:0007669"/>
    <property type="project" value="UniProtKB-KW"/>
</dbReference>
<dbReference type="Gene3D" id="3.40.5.10">
    <property type="entry name" value="Ribosomal protein L9, N-terminal domain"/>
    <property type="match status" value="1"/>
</dbReference>
<keyword evidence="10" id="KW-1185">Reference proteome</keyword>
<dbReference type="PANTHER" id="PTHR21368">
    <property type="entry name" value="50S RIBOSOMAL PROTEIN L9"/>
    <property type="match status" value="1"/>
</dbReference>
<evidence type="ECO:0000256" key="5">
    <source>
        <dbReference type="ARBA" id="ARBA00023274"/>
    </source>
</evidence>
<dbReference type="InterPro" id="IPR020070">
    <property type="entry name" value="Ribosomal_bL9_N"/>
</dbReference>
<dbReference type="AlphaFoldDB" id="I4YIU5"/>
<dbReference type="Proteomes" id="UP000005242">
    <property type="component" value="Unassembled WGS sequence"/>
</dbReference>
<dbReference type="SUPFAM" id="SSF55658">
    <property type="entry name" value="L9 N-domain-like"/>
    <property type="match status" value="1"/>
</dbReference>
<proteinExistence type="inferred from homology"/>
<dbReference type="InterPro" id="IPR020069">
    <property type="entry name" value="Ribosomal_bL9_C"/>
</dbReference>
<dbReference type="InterPro" id="IPR000244">
    <property type="entry name" value="Ribosomal_bL9"/>
</dbReference>
<dbReference type="Gene3D" id="3.10.430.100">
    <property type="entry name" value="Ribosomal protein L9, C-terminal domain"/>
    <property type="match status" value="1"/>
</dbReference>
<evidence type="ECO:0000313" key="9">
    <source>
        <dbReference type="EMBL" id="EIM23887.1"/>
    </source>
</evidence>
<dbReference type="GeneID" id="18473111"/>
<evidence type="ECO:0000256" key="3">
    <source>
        <dbReference type="ARBA" id="ARBA00022884"/>
    </source>
</evidence>
<organism evidence="9 10">
    <name type="scientific">Wallemia mellicola (strain ATCC MYA-4683 / CBS 633.66)</name>
    <name type="common">Wallemia sebi (CBS 633.66)</name>
    <dbReference type="NCBI Taxonomy" id="671144"/>
    <lineage>
        <taxon>Eukaryota</taxon>
        <taxon>Fungi</taxon>
        <taxon>Dikarya</taxon>
        <taxon>Basidiomycota</taxon>
        <taxon>Wallemiomycotina</taxon>
        <taxon>Wallemiomycetes</taxon>
        <taxon>Wallemiales</taxon>
        <taxon>Wallemiaceae</taxon>
        <taxon>Wallemia</taxon>
    </lineage>
</organism>
<dbReference type="Pfam" id="PF03948">
    <property type="entry name" value="Ribosomal_L9_C"/>
    <property type="match status" value="1"/>
</dbReference>
<comment type="similarity">
    <text evidence="1">Belongs to the bacterial ribosomal protein bL9 family.</text>
</comment>
<dbReference type="RefSeq" id="XP_006955731.1">
    <property type="nucleotide sequence ID" value="XM_006955669.1"/>
</dbReference>
<dbReference type="InParanoid" id="I4YIU5"/>
<evidence type="ECO:0000256" key="4">
    <source>
        <dbReference type="ARBA" id="ARBA00022980"/>
    </source>
</evidence>
<dbReference type="KEGG" id="wse:WALSEDRAFT_58992"/>
<evidence type="ECO:0000256" key="1">
    <source>
        <dbReference type="ARBA" id="ARBA00010605"/>
    </source>
</evidence>
<evidence type="ECO:0000313" key="10">
    <source>
        <dbReference type="Proteomes" id="UP000005242"/>
    </source>
</evidence>
<feature type="domain" description="Large ribosomal subunit protein bL9 C-terminal" evidence="8">
    <location>
        <begin position="122"/>
        <end position="195"/>
    </location>
</feature>
<dbReference type="GO" id="GO:0003735">
    <property type="term" value="F:structural constituent of ribosome"/>
    <property type="evidence" value="ECO:0007669"/>
    <property type="project" value="InterPro"/>
</dbReference>
<feature type="domain" description="Ribosomal protein L9" evidence="7">
    <location>
        <begin position="19"/>
        <end position="55"/>
    </location>
</feature>
<dbReference type="SUPFAM" id="SSF55653">
    <property type="entry name" value="Ribosomal protein L9 C-domain"/>
    <property type="match status" value="1"/>
</dbReference>
<dbReference type="InterPro" id="IPR036935">
    <property type="entry name" value="Ribosomal_bL9_N_sf"/>
</dbReference>
<dbReference type="GO" id="GO:1990904">
    <property type="term" value="C:ribonucleoprotein complex"/>
    <property type="evidence" value="ECO:0007669"/>
    <property type="project" value="UniProtKB-KW"/>
</dbReference>
<dbReference type="HOGENOM" id="CLU_1305720_0_0_1"/>
<keyword evidence="4" id="KW-0689">Ribosomal protein</keyword>
<dbReference type="InterPro" id="IPR036791">
    <property type="entry name" value="Ribosomal_bL9_C_sf"/>
</dbReference>
<sequence>MRGSSINFVVKKSIRRKLNVNLLEDVPQLGPKSSVVSVSPGFMRNTLYPAKLASYLDFTLAVSNKPPSAIDLENNRFLKKQKVSSKLVEALHNMPINSEVLKQAQLDLLERLNTLEIAFNRSVTLVNSSSSNQAIHGSITERDILDKLSDEFDIKLSNFNADIEIIETPLTTKRGLQTIIKNIGEYKVRIKFNKGLVDRNDEMKIIVKSLE</sequence>
<protein>
    <recommendedName>
        <fullName evidence="6">50S ribosomal protein L9, chloroplastic</fullName>
    </recommendedName>
</protein>
<dbReference type="GO" id="GO:0006412">
    <property type="term" value="P:translation"/>
    <property type="evidence" value="ECO:0007669"/>
    <property type="project" value="InterPro"/>
</dbReference>
<evidence type="ECO:0000256" key="2">
    <source>
        <dbReference type="ARBA" id="ARBA00022730"/>
    </source>
</evidence>
<dbReference type="STRING" id="671144.I4YIU5"/>
<dbReference type="OrthoDB" id="5555409at2759"/>
<dbReference type="EMBL" id="JH668223">
    <property type="protein sequence ID" value="EIM23887.1"/>
    <property type="molecule type" value="Genomic_DNA"/>
</dbReference>
<gene>
    <name evidence="9" type="ORF">WALSEDRAFT_58992</name>
</gene>
<reference evidence="9 10" key="1">
    <citation type="journal article" date="2012" name="Fungal Genet. Biol.">
        <title>The genome of the xerotolerant mold Wallemia sebi reveals adaptations to osmotic stress and suggests cryptic sexual reproduction.</title>
        <authorList>
            <person name="Padamsee M."/>
            <person name="Kumar T.K.A."/>
            <person name="Riley R."/>
            <person name="Binder M."/>
            <person name="Boyd A."/>
            <person name="Calvo A.M."/>
            <person name="Furukawa K."/>
            <person name="Hesse C."/>
            <person name="Hohmann S."/>
            <person name="James T.Y."/>
            <person name="LaButti K."/>
            <person name="Lapidus A."/>
            <person name="Lindquist E."/>
            <person name="Lucas S."/>
            <person name="Miller K."/>
            <person name="Shantappa S."/>
            <person name="Grigoriev I.V."/>
            <person name="Hibbett D.S."/>
            <person name="McLaughlin D.J."/>
            <person name="Spatafora J.W."/>
            <person name="Aime M.C."/>
        </authorList>
    </citation>
    <scope>NUCLEOTIDE SEQUENCE [LARGE SCALE GENOMIC DNA]</scope>
    <source>
        <strain evidence="10">ATCC MYA-4683 / CBS 633.66</strain>
    </source>
</reference>
<keyword evidence="3" id="KW-0694">RNA-binding</keyword>
<keyword evidence="2" id="KW-0699">rRNA-binding</keyword>
<dbReference type="InterPro" id="IPR009027">
    <property type="entry name" value="Ribosomal_bL9/RNase_H1_N"/>
</dbReference>